<name>A0A3E3IC92_9FIRM</name>
<reference evidence="1 2" key="1">
    <citation type="submission" date="2018-08" db="EMBL/GenBank/DDBJ databases">
        <title>A genome reference for cultivated species of the human gut microbiota.</title>
        <authorList>
            <person name="Zou Y."/>
            <person name="Xue W."/>
            <person name="Luo G."/>
        </authorList>
    </citation>
    <scope>NUCLEOTIDE SEQUENCE [LARGE SCALE GENOMIC DNA]</scope>
    <source>
        <strain evidence="1 2">TF05-12AC</strain>
    </source>
</reference>
<evidence type="ECO:0000313" key="2">
    <source>
        <dbReference type="Proteomes" id="UP000260828"/>
    </source>
</evidence>
<comment type="caution">
    <text evidence="1">The sequence shown here is derived from an EMBL/GenBank/DDBJ whole genome shotgun (WGS) entry which is preliminary data.</text>
</comment>
<proteinExistence type="predicted"/>
<accession>A0A3E3IC92</accession>
<dbReference type="AlphaFoldDB" id="A0A3E3IC92"/>
<sequence>MKKKASAKNFSRLRRKQWGGRCIYTGCAVNSRAGAAFIQAAPAPRLGPWDRGGPPLSHEAR</sequence>
<evidence type="ECO:0000313" key="1">
    <source>
        <dbReference type="EMBL" id="RGE64694.1"/>
    </source>
</evidence>
<dbReference type="EMBL" id="QVME01000015">
    <property type="protein sequence ID" value="RGE64694.1"/>
    <property type="molecule type" value="Genomic_DNA"/>
</dbReference>
<protein>
    <submittedName>
        <fullName evidence="1">Uncharacterized protein</fullName>
    </submittedName>
</protein>
<organism evidence="1 2">
    <name type="scientific">Anaerotruncus colihominis</name>
    <dbReference type="NCBI Taxonomy" id="169435"/>
    <lineage>
        <taxon>Bacteria</taxon>
        <taxon>Bacillati</taxon>
        <taxon>Bacillota</taxon>
        <taxon>Clostridia</taxon>
        <taxon>Eubacteriales</taxon>
        <taxon>Oscillospiraceae</taxon>
        <taxon>Anaerotruncus</taxon>
    </lineage>
</organism>
<dbReference type="Proteomes" id="UP000260828">
    <property type="component" value="Unassembled WGS sequence"/>
</dbReference>
<gene>
    <name evidence="1" type="ORF">DXC40_17600</name>
</gene>